<accession>A0A2P6SDZ6</accession>
<keyword evidence="2" id="KW-1185">Reference proteome</keyword>
<dbReference type="Gramene" id="PRQ56901">
    <property type="protein sequence ID" value="PRQ56901"/>
    <property type="gene ID" value="RchiOBHm_Chr1g0342381"/>
</dbReference>
<reference evidence="1 2" key="1">
    <citation type="journal article" date="2018" name="Nat. Genet.">
        <title>The Rosa genome provides new insights in the design of modern roses.</title>
        <authorList>
            <person name="Bendahmane M."/>
        </authorList>
    </citation>
    <scope>NUCLEOTIDE SEQUENCE [LARGE SCALE GENOMIC DNA]</scope>
    <source>
        <strain evidence="2">cv. Old Blush</strain>
    </source>
</reference>
<dbReference type="AlphaFoldDB" id="A0A2P6SDZ6"/>
<comment type="caution">
    <text evidence="1">The sequence shown here is derived from an EMBL/GenBank/DDBJ whole genome shotgun (WGS) entry which is preliminary data.</text>
</comment>
<evidence type="ECO:0000313" key="2">
    <source>
        <dbReference type="Proteomes" id="UP000238479"/>
    </source>
</evidence>
<evidence type="ECO:0000313" key="1">
    <source>
        <dbReference type="EMBL" id="PRQ56901.1"/>
    </source>
</evidence>
<name>A0A2P6SDZ6_ROSCH</name>
<proteinExistence type="predicted"/>
<gene>
    <name evidence="1" type="ORF">RchiOBHm_Chr1g0342381</name>
</gene>
<sequence length="52" mass="5919">MADSAQPSLNPTVEFHGDEFWPLLGNPFFDIVLSKSHMNPLNGNFPFKFPRL</sequence>
<organism evidence="1 2">
    <name type="scientific">Rosa chinensis</name>
    <name type="common">China rose</name>
    <dbReference type="NCBI Taxonomy" id="74649"/>
    <lineage>
        <taxon>Eukaryota</taxon>
        <taxon>Viridiplantae</taxon>
        <taxon>Streptophyta</taxon>
        <taxon>Embryophyta</taxon>
        <taxon>Tracheophyta</taxon>
        <taxon>Spermatophyta</taxon>
        <taxon>Magnoliopsida</taxon>
        <taxon>eudicotyledons</taxon>
        <taxon>Gunneridae</taxon>
        <taxon>Pentapetalae</taxon>
        <taxon>rosids</taxon>
        <taxon>fabids</taxon>
        <taxon>Rosales</taxon>
        <taxon>Rosaceae</taxon>
        <taxon>Rosoideae</taxon>
        <taxon>Rosoideae incertae sedis</taxon>
        <taxon>Rosa</taxon>
    </lineage>
</organism>
<dbReference type="EMBL" id="PDCK01000039">
    <property type="protein sequence ID" value="PRQ56901.1"/>
    <property type="molecule type" value="Genomic_DNA"/>
</dbReference>
<protein>
    <submittedName>
        <fullName evidence="1">Uncharacterized protein</fullName>
    </submittedName>
</protein>
<dbReference type="Proteomes" id="UP000238479">
    <property type="component" value="Chromosome 1"/>
</dbReference>